<dbReference type="STRING" id="237069.SAMN05216498_1302"/>
<dbReference type="EMBL" id="FNIG01000002">
    <property type="protein sequence ID" value="SDN05811.1"/>
    <property type="molecule type" value="Genomic_DNA"/>
</dbReference>
<feature type="region of interest" description="Disordered" evidence="4">
    <location>
        <begin position="24"/>
        <end position="62"/>
    </location>
</feature>
<keyword evidence="8" id="KW-1185">Reference proteome</keyword>
<evidence type="ECO:0000256" key="2">
    <source>
        <dbReference type="ARBA" id="ARBA00022448"/>
    </source>
</evidence>
<dbReference type="PANTHER" id="PTHR30290:SF9">
    <property type="entry name" value="OLIGOPEPTIDE-BINDING PROTEIN APPA"/>
    <property type="match status" value="1"/>
</dbReference>
<evidence type="ECO:0000256" key="4">
    <source>
        <dbReference type="SAM" id="MobiDB-lite"/>
    </source>
</evidence>
<comment type="similarity">
    <text evidence="1">Belongs to the bacterial solute-binding protein 5 family.</text>
</comment>
<protein>
    <submittedName>
        <fullName evidence="7">Peptide/nickel transport system substrate-binding protein</fullName>
    </submittedName>
</protein>
<reference evidence="7 8" key="1">
    <citation type="submission" date="2016-10" db="EMBL/GenBank/DDBJ databases">
        <authorList>
            <person name="de Groot N.N."/>
        </authorList>
    </citation>
    <scope>NUCLEOTIDE SEQUENCE [LARGE SCALE GENOMIC DNA]</scope>
    <source>
        <strain evidence="7 8">CGMCC 1.3442</strain>
    </source>
</reference>
<evidence type="ECO:0000313" key="7">
    <source>
        <dbReference type="EMBL" id="SDN05811.1"/>
    </source>
</evidence>
<proteinExistence type="inferred from homology"/>
<dbReference type="GO" id="GO:1904680">
    <property type="term" value="F:peptide transmembrane transporter activity"/>
    <property type="evidence" value="ECO:0007669"/>
    <property type="project" value="TreeGrafter"/>
</dbReference>
<accession>A0A1G9YB93</accession>
<dbReference type="Proteomes" id="UP000199334">
    <property type="component" value="Unassembled WGS sequence"/>
</dbReference>
<dbReference type="SUPFAM" id="SSF53850">
    <property type="entry name" value="Periplasmic binding protein-like II"/>
    <property type="match status" value="1"/>
</dbReference>
<feature type="chain" id="PRO_5038466859" evidence="5">
    <location>
        <begin position="20"/>
        <end position="565"/>
    </location>
</feature>
<gene>
    <name evidence="7" type="ORF">SAMN05216498_1302</name>
</gene>
<dbReference type="InterPro" id="IPR000914">
    <property type="entry name" value="SBP_5_dom"/>
</dbReference>
<sequence>MKKFSFLFIMLLSFMLILAACNDESGETEEPSDDETGEQESGTDSESESESESEEADAEEGEQVLVFGRGGDSESLDFASTTDGESSRVTKQIYESLLDFDKESFEVVPGLAHDWEVSDDGLTYTFYLEEGVKFHDGTDFNAEAVKTNFERWADPEHEYAFTEEGYTYAIYGTMFGGFKGDEDHVIDEINVVNDHEIEFVLKQPLGFFLQNMAMSYFAITSPAALEEYGPAINENPVGTGPFKFESWTRDDQIVLEKNEDYWKEGLPKLDRVIFEVIPDNSARLIALRSGELDIMDGLNPDDADIVEQEEGIDLYTRAENNFGYLGFNTQKAPLDNKKLRQAINHAVDREAIADALYNGYAVPAKNPVPPSYLGYNDEVEGYEYDLEKAQELLAEAGYADGLEIDLWTMPVARPYMPDPETVAEIIQADLSQIGITVNIVREEWAPYLEKTSNGEQEMFMLGWSGTNGDPDYFLSSLLHGDNVGEGNRTFYENEEVNELLDQAKVSIDQDERADLYKQAQVLISEDSPMVTLVHSRPVLAAASYVENYVPHPSTSESLAEVELSN</sequence>
<dbReference type="Gene3D" id="3.40.190.10">
    <property type="entry name" value="Periplasmic binding protein-like II"/>
    <property type="match status" value="1"/>
</dbReference>
<evidence type="ECO:0000256" key="5">
    <source>
        <dbReference type="SAM" id="SignalP"/>
    </source>
</evidence>
<organism evidence="7 8">
    <name type="scientific">Tenuibacillus multivorans</name>
    <dbReference type="NCBI Taxonomy" id="237069"/>
    <lineage>
        <taxon>Bacteria</taxon>
        <taxon>Bacillati</taxon>
        <taxon>Bacillota</taxon>
        <taxon>Bacilli</taxon>
        <taxon>Bacillales</taxon>
        <taxon>Bacillaceae</taxon>
        <taxon>Tenuibacillus</taxon>
    </lineage>
</organism>
<dbReference type="PIRSF" id="PIRSF002741">
    <property type="entry name" value="MppA"/>
    <property type="match status" value="1"/>
</dbReference>
<dbReference type="GO" id="GO:0043190">
    <property type="term" value="C:ATP-binding cassette (ABC) transporter complex"/>
    <property type="evidence" value="ECO:0007669"/>
    <property type="project" value="InterPro"/>
</dbReference>
<evidence type="ECO:0000256" key="1">
    <source>
        <dbReference type="ARBA" id="ARBA00005695"/>
    </source>
</evidence>
<dbReference type="RefSeq" id="WP_093855793.1">
    <property type="nucleotide sequence ID" value="NZ_BJVZ01000001.1"/>
</dbReference>
<name>A0A1G9YB93_9BACI</name>
<feature type="domain" description="Solute-binding protein family 5" evidence="6">
    <location>
        <begin position="106"/>
        <end position="483"/>
    </location>
</feature>
<dbReference type="GO" id="GO:0015833">
    <property type="term" value="P:peptide transport"/>
    <property type="evidence" value="ECO:0007669"/>
    <property type="project" value="TreeGrafter"/>
</dbReference>
<dbReference type="InterPro" id="IPR030678">
    <property type="entry name" value="Peptide/Ni-bd"/>
</dbReference>
<keyword evidence="3 5" id="KW-0732">Signal</keyword>
<feature type="signal peptide" evidence="5">
    <location>
        <begin position="1"/>
        <end position="19"/>
    </location>
</feature>
<dbReference type="CDD" id="cd08493">
    <property type="entry name" value="PBP2_DppA_like"/>
    <property type="match status" value="1"/>
</dbReference>
<evidence type="ECO:0000259" key="6">
    <source>
        <dbReference type="Pfam" id="PF00496"/>
    </source>
</evidence>
<evidence type="ECO:0000313" key="8">
    <source>
        <dbReference type="Proteomes" id="UP000199334"/>
    </source>
</evidence>
<dbReference type="PANTHER" id="PTHR30290">
    <property type="entry name" value="PERIPLASMIC BINDING COMPONENT OF ABC TRANSPORTER"/>
    <property type="match status" value="1"/>
</dbReference>
<evidence type="ECO:0000256" key="3">
    <source>
        <dbReference type="ARBA" id="ARBA00022729"/>
    </source>
</evidence>
<dbReference type="AlphaFoldDB" id="A0A1G9YB93"/>
<dbReference type="OrthoDB" id="9796817at2"/>
<dbReference type="Gene3D" id="3.90.76.10">
    <property type="entry name" value="Dipeptide-binding Protein, Domain 1"/>
    <property type="match status" value="1"/>
</dbReference>
<dbReference type="GO" id="GO:0042597">
    <property type="term" value="C:periplasmic space"/>
    <property type="evidence" value="ECO:0007669"/>
    <property type="project" value="UniProtKB-ARBA"/>
</dbReference>
<dbReference type="Gene3D" id="3.10.105.10">
    <property type="entry name" value="Dipeptide-binding Protein, Domain 3"/>
    <property type="match status" value="1"/>
</dbReference>
<dbReference type="Pfam" id="PF00496">
    <property type="entry name" value="SBP_bac_5"/>
    <property type="match status" value="1"/>
</dbReference>
<dbReference type="PROSITE" id="PS51257">
    <property type="entry name" value="PROKAR_LIPOPROTEIN"/>
    <property type="match status" value="1"/>
</dbReference>
<keyword evidence="2" id="KW-0813">Transport</keyword>
<dbReference type="InterPro" id="IPR039424">
    <property type="entry name" value="SBP_5"/>
</dbReference>